<dbReference type="AlphaFoldDB" id="A0A2V1D751"/>
<name>A0A2V1D751_9PLEO</name>
<dbReference type="InterPro" id="IPR010730">
    <property type="entry name" value="HET"/>
</dbReference>
<dbReference type="EMBL" id="KZ805558">
    <property type="protein sequence ID" value="PVH93957.1"/>
    <property type="molecule type" value="Genomic_DNA"/>
</dbReference>
<organism evidence="2 3">
    <name type="scientific">Periconia macrospinosa</name>
    <dbReference type="NCBI Taxonomy" id="97972"/>
    <lineage>
        <taxon>Eukaryota</taxon>
        <taxon>Fungi</taxon>
        <taxon>Dikarya</taxon>
        <taxon>Ascomycota</taxon>
        <taxon>Pezizomycotina</taxon>
        <taxon>Dothideomycetes</taxon>
        <taxon>Pleosporomycetidae</taxon>
        <taxon>Pleosporales</taxon>
        <taxon>Massarineae</taxon>
        <taxon>Periconiaceae</taxon>
        <taxon>Periconia</taxon>
    </lineage>
</organism>
<reference evidence="2 3" key="1">
    <citation type="journal article" date="2018" name="Sci. Rep.">
        <title>Comparative genomics provides insights into the lifestyle and reveals functional heterogeneity of dark septate endophytic fungi.</title>
        <authorList>
            <person name="Knapp D.G."/>
            <person name="Nemeth J.B."/>
            <person name="Barry K."/>
            <person name="Hainaut M."/>
            <person name="Henrissat B."/>
            <person name="Johnson J."/>
            <person name="Kuo A."/>
            <person name="Lim J.H.P."/>
            <person name="Lipzen A."/>
            <person name="Nolan M."/>
            <person name="Ohm R.A."/>
            <person name="Tamas L."/>
            <person name="Grigoriev I.V."/>
            <person name="Spatafora J.W."/>
            <person name="Nagy L.G."/>
            <person name="Kovacs G.M."/>
        </authorList>
    </citation>
    <scope>NUCLEOTIDE SEQUENCE [LARGE SCALE GENOMIC DNA]</scope>
    <source>
        <strain evidence="2 3">DSE2036</strain>
    </source>
</reference>
<protein>
    <submittedName>
        <fullName evidence="2">HET-domain-containing protein</fullName>
    </submittedName>
</protein>
<dbReference type="PANTHER" id="PTHR33112:SF8">
    <property type="entry name" value="HETEROKARYON INCOMPATIBILITY DOMAIN-CONTAINING PROTEIN"/>
    <property type="match status" value="1"/>
</dbReference>
<accession>A0A2V1D751</accession>
<feature type="domain" description="Heterokaryon incompatibility" evidence="1">
    <location>
        <begin position="59"/>
        <end position="170"/>
    </location>
</feature>
<dbReference type="Pfam" id="PF06985">
    <property type="entry name" value="HET"/>
    <property type="match status" value="1"/>
</dbReference>
<evidence type="ECO:0000313" key="2">
    <source>
        <dbReference type="EMBL" id="PVH93957.1"/>
    </source>
</evidence>
<gene>
    <name evidence="2" type="ORF">DM02DRAFT_540474</name>
</gene>
<dbReference type="Proteomes" id="UP000244855">
    <property type="component" value="Unassembled WGS sequence"/>
</dbReference>
<dbReference type="PANTHER" id="PTHR33112">
    <property type="entry name" value="DOMAIN PROTEIN, PUTATIVE-RELATED"/>
    <property type="match status" value="1"/>
</dbReference>
<proteinExistence type="predicted"/>
<sequence length="201" mass="22724">MRTGSQPLYVMTKEWLQKCHEDHDSCNKVTKLVGFLPTRLLKITAFRVTSDLDNRDVSYLALSHRWGGHSTSLLSNNYNTLLSDVPIKYLPSNFLDAALITSNMGFSYLWIDSLCIIQDSPVDKVREIPAMSEIYGHAILTIAALAAENRNGGCFTSCYPLSLVPVLLRDGDYNIRDQVWAEPEKSREDGLYKSARWLHVP</sequence>
<keyword evidence="3" id="KW-1185">Reference proteome</keyword>
<evidence type="ECO:0000259" key="1">
    <source>
        <dbReference type="Pfam" id="PF06985"/>
    </source>
</evidence>
<evidence type="ECO:0000313" key="3">
    <source>
        <dbReference type="Proteomes" id="UP000244855"/>
    </source>
</evidence>
<dbReference type="OrthoDB" id="2958217at2759"/>
<dbReference type="STRING" id="97972.A0A2V1D751"/>